<keyword evidence="1" id="KW-0812">Transmembrane</keyword>
<proteinExistence type="predicted"/>
<keyword evidence="1" id="KW-0472">Membrane</keyword>
<evidence type="ECO:0000259" key="2">
    <source>
        <dbReference type="Pfam" id="PF11127"/>
    </source>
</evidence>
<feature type="domain" description="Inner membrane protein YgaP-like transmembrane" evidence="2">
    <location>
        <begin position="4"/>
        <end position="64"/>
    </location>
</feature>
<dbReference type="InterPro" id="IPR021309">
    <property type="entry name" value="YgaP-like_TM"/>
</dbReference>
<evidence type="ECO:0000256" key="1">
    <source>
        <dbReference type="SAM" id="Phobius"/>
    </source>
</evidence>
<dbReference type="RefSeq" id="WP_069910248.1">
    <property type="nucleotide sequence ID" value="NZ_LAJE02000198.1"/>
</dbReference>
<dbReference type="Pfam" id="PF11127">
    <property type="entry name" value="YgaP-like_TM"/>
    <property type="match status" value="1"/>
</dbReference>
<feature type="transmembrane region" description="Helical" evidence="1">
    <location>
        <begin position="12"/>
        <end position="30"/>
    </location>
</feature>
<reference evidence="3 4" key="1">
    <citation type="journal article" date="2015" name="Genome Announc.">
        <title>Genome Assemblies of Three Soil-Associated Devosia species: D. insulae, D. limi, and D. soli.</title>
        <authorList>
            <person name="Hassan Y.I."/>
            <person name="Lepp D."/>
            <person name="Zhou T."/>
        </authorList>
    </citation>
    <scope>NUCLEOTIDE SEQUENCE [LARGE SCALE GENOMIC DNA]</scope>
    <source>
        <strain evidence="3 4">DS-56</strain>
    </source>
</reference>
<protein>
    <recommendedName>
        <fullName evidence="2">Inner membrane protein YgaP-like transmembrane domain-containing protein</fullName>
    </recommendedName>
</protein>
<feature type="transmembrane region" description="Helical" evidence="1">
    <location>
        <begin position="36"/>
        <end position="60"/>
    </location>
</feature>
<evidence type="ECO:0000313" key="4">
    <source>
        <dbReference type="Proteomes" id="UP000095463"/>
    </source>
</evidence>
<name>A0A1E5XPR6_9HYPH</name>
<evidence type="ECO:0000313" key="3">
    <source>
        <dbReference type="EMBL" id="OEO30583.1"/>
    </source>
</evidence>
<dbReference type="Proteomes" id="UP000095463">
    <property type="component" value="Unassembled WGS sequence"/>
</dbReference>
<accession>A0A1E5XPR6</accession>
<dbReference type="AlphaFoldDB" id="A0A1E5XPR6"/>
<comment type="caution">
    <text evidence="3">The sequence shown here is derived from an EMBL/GenBank/DDBJ whole genome shotgun (WGS) entry which is preliminary data.</text>
</comment>
<organism evidence="3 4">
    <name type="scientific">Devosia insulae DS-56</name>
    <dbReference type="NCBI Taxonomy" id="1116389"/>
    <lineage>
        <taxon>Bacteria</taxon>
        <taxon>Pseudomonadati</taxon>
        <taxon>Pseudomonadota</taxon>
        <taxon>Alphaproteobacteria</taxon>
        <taxon>Hyphomicrobiales</taxon>
        <taxon>Devosiaceae</taxon>
        <taxon>Devosia</taxon>
    </lineage>
</organism>
<sequence>MFYRKNVFAWEQIVRLVAGVALILAGLLLLSGWAGYAVVALGLYVMLTGIFGYCPACAMVGRKPVDRS</sequence>
<dbReference type="EMBL" id="LAJE02000198">
    <property type="protein sequence ID" value="OEO30583.1"/>
    <property type="molecule type" value="Genomic_DNA"/>
</dbReference>
<gene>
    <name evidence="3" type="ORF">VW23_020670</name>
</gene>
<keyword evidence="1" id="KW-1133">Transmembrane helix</keyword>
<dbReference type="OrthoDB" id="7065365at2"/>
<keyword evidence="4" id="KW-1185">Reference proteome</keyword>